<sequence length="268" mass="30638">MKKSYNKEKVLLPIRLNKNYIIGVIALICMVIVVYIYISPYRPKLMSSVFDYMIKPGTINGATNFGIFSNFMLPASGFLLVKLLEIYEKDFIVHRYSNKKELWNTQVKNIIIISVVIMLIIVTLSYICSVIKFGSFHNAWPEEGSTLAIEARGLKLYISERKVLYSTGSMLLLIFLSGTLGLITQGLLVLILKIKIKNSFLVYFFMLTITFIDCYLLGGALIIKRMILGGIKMLYIGEIFGDIIYLLFVATAIYFTGRRLNCKKEFYK</sequence>
<organism evidence="2 3">
    <name type="scientific">Clostridium collagenovorans DSM 3089</name>
    <dbReference type="NCBI Taxonomy" id="1121306"/>
    <lineage>
        <taxon>Bacteria</taxon>
        <taxon>Bacillati</taxon>
        <taxon>Bacillota</taxon>
        <taxon>Clostridia</taxon>
        <taxon>Eubacteriales</taxon>
        <taxon>Clostridiaceae</taxon>
        <taxon>Clostridium</taxon>
    </lineage>
</organism>
<evidence type="ECO:0000313" key="2">
    <source>
        <dbReference type="EMBL" id="SHH91487.1"/>
    </source>
</evidence>
<reference evidence="2 3" key="1">
    <citation type="submission" date="2016-11" db="EMBL/GenBank/DDBJ databases">
        <authorList>
            <person name="Jaros S."/>
            <person name="Januszkiewicz K."/>
            <person name="Wedrychowicz H."/>
        </authorList>
    </citation>
    <scope>NUCLEOTIDE SEQUENCE [LARGE SCALE GENOMIC DNA]</scope>
    <source>
        <strain evidence="2 3">DSM 3089</strain>
    </source>
</reference>
<proteinExistence type="predicted"/>
<dbReference type="Proteomes" id="UP000184526">
    <property type="component" value="Unassembled WGS sequence"/>
</dbReference>
<name>A0A1M5WV65_9CLOT</name>
<protein>
    <recommendedName>
        <fullName evidence="4">ABC-2 family transporter protein</fullName>
    </recommendedName>
</protein>
<keyword evidence="1" id="KW-1133">Transmembrane helix</keyword>
<keyword evidence="1" id="KW-0472">Membrane</keyword>
<feature type="transmembrane region" description="Helical" evidence="1">
    <location>
        <begin position="110"/>
        <end position="133"/>
    </location>
</feature>
<feature type="transmembrane region" description="Helical" evidence="1">
    <location>
        <begin position="58"/>
        <end position="81"/>
    </location>
</feature>
<feature type="transmembrane region" description="Helical" evidence="1">
    <location>
        <begin position="235"/>
        <end position="255"/>
    </location>
</feature>
<dbReference type="EMBL" id="FQXP01000006">
    <property type="protein sequence ID" value="SHH91487.1"/>
    <property type="molecule type" value="Genomic_DNA"/>
</dbReference>
<keyword evidence="3" id="KW-1185">Reference proteome</keyword>
<evidence type="ECO:0008006" key="4">
    <source>
        <dbReference type="Google" id="ProtNLM"/>
    </source>
</evidence>
<feature type="transmembrane region" description="Helical" evidence="1">
    <location>
        <begin position="201"/>
        <end position="223"/>
    </location>
</feature>
<evidence type="ECO:0000256" key="1">
    <source>
        <dbReference type="SAM" id="Phobius"/>
    </source>
</evidence>
<gene>
    <name evidence="2" type="ORF">SAMN02745196_01898</name>
</gene>
<feature type="transmembrane region" description="Helical" evidence="1">
    <location>
        <begin position="20"/>
        <end position="38"/>
    </location>
</feature>
<dbReference type="STRING" id="1121306.SAMN02745196_01898"/>
<dbReference type="RefSeq" id="WP_072831779.1">
    <property type="nucleotide sequence ID" value="NZ_FQXP01000006.1"/>
</dbReference>
<feature type="transmembrane region" description="Helical" evidence="1">
    <location>
        <begin position="170"/>
        <end position="192"/>
    </location>
</feature>
<evidence type="ECO:0000313" key="3">
    <source>
        <dbReference type="Proteomes" id="UP000184526"/>
    </source>
</evidence>
<keyword evidence="1" id="KW-0812">Transmembrane</keyword>
<accession>A0A1M5WV65</accession>
<dbReference type="AlphaFoldDB" id="A0A1M5WV65"/>